<proteinExistence type="predicted"/>
<protein>
    <submittedName>
        <fullName evidence="2">Uncharacterized protein</fullName>
    </submittedName>
</protein>
<feature type="transmembrane region" description="Helical" evidence="1">
    <location>
        <begin position="40"/>
        <end position="65"/>
    </location>
</feature>
<dbReference type="EMBL" id="HBUF01003741">
    <property type="protein sequence ID" value="CAG6606493.1"/>
    <property type="molecule type" value="Transcribed_RNA"/>
</dbReference>
<dbReference type="AlphaFoldDB" id="A0A8D8LDI6"/>
<reference evidence="2" key="1">
    <citation type="submission" date="2021-05" db="EMBL/GenBank/DDBJ databases">
        <authorList>
            <person name="Alioto T."/>
            <person name="Alioto T."/>
            <person name="Gomez Garrido J."/>
        </authorList>
    </citation>
    <scope>NUCLEOTIDE SEQUENCE</scope>
</reference>
<keyword evidence="1" id="KW-0472">Membrane</keyword>
<keyword evidence="1" id="KW-0812">Transmembrane</keyword>
<evidence type="ECO:0000256" key="1">
    <source>
        <dbReference type="SAM" id="Phobius"/>
    </source>
</evidence>
<evidence type="ECO:0000313" key="2">
    <source>
        <dbReference type="EMBL" id="CAG6606493.1"/>
    </source>
</evidence>
<name>A0A8D8LDI6_9HEMI</name>
<feature type="transmembrane region" description="Helical" evidence="1">
    <location>
        <begin position="12"/>
        <end position="33"/>
    </location>
</feature>
<keyword evidence="1" id="KW-1133">Transmembrane helix</keyword>
<organism evidence="2">
    <name type="scientific">Cacopsylla melanoneura</name>
    <dbReference type="NCBI Taxonomy" id="428564"/>
    <lineage>
        <taxon>Eukaryota</taxon>
        <taxon>Metazoa</taxon>
        <taxon>Ecdysozoa</taxon>
        <taxon>Arthropoda</taxon>
        <taxon>Hexapoda</taxon>
        <taxon>Insecta</taxon>
        <taxon>Pterygota</taxon>
        <taxon>Neoptera</taxon>
        <taxon>Paraneoptera</taxon>
        <taxon>Hemiptera</taxon>
        <taxon>Sternorrhyncha</taxon>
        <taxon>Psylloidea</taxon>
        <taxon>Psyllidae</taxon>
        <taxon>Psyllinae</taxon>
        <taxon>Cacopsylla</taxon>
    </lineage>
</organism>
<accession>A0A8D8LDI6</accession>
<sequence length="136" mass="16169">MIVSFLHLQSSSSSSLVCHHHLSLFWFVLFSLSCCHHSHFLFLVLFSLACYFPYVLYFSVGILYFDVQLAGCKEIIEKYPNSWIVNCKFPKPFHNFLGLPFCHSYLLSFMCQPLQSQYLVCFIYTFYMFTLSYRRF</sequence>
<feature type="transmembrane region" description="Helical" evidence="1">
    <location>
        <begin position="116"/>
        <end position="133"/>
    </location>
</feature>